<dbReference type="InterPro" id="IPR015422">
    <property type="entry name" value="PyrdxlP-dep_Trfase_small"/>
</dbReference>
<dbReference type="CDD" id="cd00614">
    <property type="entry name" value="CGS_like"/>
    <property type="match status" value="1"/>
</dbReference>
<dbReference type="InterPro" id="IPR054542">
    <property type="entry name" value="Cys_met_metab_PP"/>
</dbReference>
<dbReference type="Proteomes" id="UP000242972">
    <property type="component" value="Unassembled WGS sequence"/>
</dbReference>
<dbReference type="PIRSF" id="PIRSF001434">
    <property type="entry name" value="CGS"/>
    <property type="match status" value="1"/>
</dbReference>
<dbReference type="FunFam" id="3.40.640.10:FF:000009">
    <property type="entry name" value="Cystathionine gamma-synthase homolog"/>
    <property type="match status" value="1"/>
</dbReference>
<dbReference type="FunFam" id="3.90.1150.10:FF:000033">
    <property type="entry name" value="Cystathionine gamma-synthase"/>
    <property type="match status" value="1"/>
</dbReference>
<dbReference type="InterPro" id="IPR015421">
    <property type="entry name" value="PyrdxlP-dep_Trfase_major"/>
</dbReference>
<sequence length="384" mass="42022">MPQNEWRPDTRVAHAGVGNDPAYGSVITPIFQTVTYQHTSDGFGPYDYSRTDNPTRHSLAQCMTELEGGVGTSVFGSGMAAITALAHLLKSGDHVVVTQDAYGGTYRLFQDTFQKFGVTATYVDTRDPDQVASALTAHTRLLFIETPSNPLLQISDLKILTELAHDHGAWMAVDNTFMTFLRQRPFDFDADFVVYSATKYLAGHNDVVAGLVISRTAELAEEIAVICNASGGILGPWDSWLLLRGLKTLDVRLDRQEQNATVLAQFLARHPKIQAVYYPGLPDHPGRLLHQGQSSGPGAMISFRLHDPEFVGPMMDRLRCIIPAVSLGGVESLITHPFYETHRELPEAVRMSLGITPGLVRLSVGIENVADLLADLDQALQAIP</sequence>
<evidence type="ECO:0000313" key="6">
    <source>
        <dbReference type="EMBL" id="PSR34602.1"/>
    </source>
</evidence>
<evidence type="ECO:0000256" key="5">
    <source>
        <dbReference type="RuleBase" id="RU362118"/>
    </source>
</evidence>
<evidence type="ECO:0000256" key="3">
    <source>
        <dbReference type="ARBA" id="ARBA00022898"/>
    </source>
</evidence>
<evidence type="ECO:0000256" key="2">
    <source>
        <dbReference type="ARBA" id="ARBA00009077"/>
    </source>
</evidence>
<dbReference type="SUPFAM" id="SSF53383">
    <property type="entry name" value="PLP-dependent transferases"/>
    <property type="match status" value="1"/>
</dbReference>
<dbReference type="InterPro" id="IPR000277">
    <property type="entry name" value="Cys/Met-Metab_PyrdxlP-dep_enz"/>
</dbReference>
<feature type="modified residue" description="N6-(pyridoxal phosphate)lysine" evidence="4">
    <location>
        <position position="199"/>
    </location>
</feature>
<dbReference type="Gene3D" id="3.40.640.10">
    <property type="entry name" value="Type I PLP-dependent aspartate aminotransferase-like (Major domain)"/>
    <property type="match status" value="1"/>
</dbReference>
<dbReference type="GO" id="GO:0019346">
    <property type="term" value="P:transsulfuration"/>
    <property type="evidence" value="ECO:0007669"/>
    <property type="project" value="InterPro"/>
</dbReference>
<dbReference type="InterPro" id="IPR015424">
    <property type="entry name" value="PyrdxlP-dep_Trfase"/>
</dbReference>
<reference evidence="6 7" key="1">
    <citation type="journal article" date="2014" name="BMC Genomics">
        <title>Comparison of environmental and isolate Sulfobacillus genomes reveals diverse carbon, sulfur, nitrogen, and hydrogen metabolisms.</title>
        <authorList>
            <person name="Justice N.B."/>
            <person name="Norman A."/>
            <person name="Brown C.T."/>
            <person name="Singh A."/>
            <person name="Thomas B.C."/>
            <person name="Banfield J.F."/>
        </authorList>
    </citation>
    <scope>NUCLEOTIDE SEQUENCE [LARGE SCALE GENOMIC DNA]</scope>
    <source>
        <strain evidence="6">AMDSBA4</strain>
    </source>
</reference>
<dbReference type="GO" id="GO:0009086">
    <property type="term" value="P:methionine biosynthetic process"/>
    <property type="evidence" value="ECO:0007669"/>
    <property type="project" value="UniProtKB-ARBA"/>
</dbReference>
<comment type="caution">
    <text evidence="6">The sequence shown here is derived from an EMBL/GenBank/DDBJ whole genome shotgun (WGS) entry which is preliminary data.</text>
</comment>
<keyword evidence="3 4" id="KW-0663">Pyridoxal phosphate</keyword>
<dbReference type="GO" id="GO:0005737">
    <property type="term" value="C:cytoplasm"/>
    <property type="evidence" value="ECO:0007669"/>
    <property type="project" value="TreeGrafter"/>
</dbReference>
<comment type="cofactor">
    <cofactor evidence="1 5">
        <name>pyridoxal 5'-phosphate</name>
        <dbReference type="ChEBI" id="CHEBI:597326"/>
    </cofactor>
</comment>
<dbReference type="EMBL" id="PXYW01000007">
    <property type="protein sequence ID" value="PSR34602.1"/>
    <property type="molecule type" value="Genomic_DNA"/>
</dbReference>
<accession>A0A2T2XJC9</accession>
<dbReference type="GO" id="GO:0030170">
    <property type="term" value="F:pyridoxal phosphate binding"/>
    <property type="evidence" value="ECO:0007669"/>
    <property type="project" value="InterPro"/>
</dbReference>
<organism evidence="6 7">
    <name type="scientific">Sulfobacillus benefaciens</name>
    <dbReference type="NCBI Taxonomy" id="453960"/>
    <lineage>
        <taxon>Bacteria</taxon>
        <taxon>Bacillati</taxon>
        <taxon>Bacillota</taxon>
        <taxon>Clostridia</taxon>
        <taxon>Eubacteriales</taxon>
        <taxon>Clostridiales Family XVII. Incertae Sedis</taxon>
        <taxon>Sulfobacillus</taxon>
    </lineage>
</organism>
<dbReference type="PROSITE" id="PS00868">
    <property type="entry name" value="CYS_MET_METAB_PP"/>
    <property type="match status" value="1"/>
</dbReference>
<evidence type="ECO:0000313" key="7">
    <source>
        <dbReference type="Proteomes" id="UP000242972"/>
    </source>
</evidence>
<gene>
    <name evidence="6" type="ORF">C7B46_03965</name>
</gene>
<evidence type="ECO:0000256" key="4">
    <source>
        <dbReference type="PIRSR" id="PIRSR001434-2"/>
    </source>
</evidence>
<evidence type="ECO:0000256" key="1">
    <source>
        <dbReference type="ARBA" id="ARBA00001933"/>
    </source>
</evidence>
<dbReference type="PANTHER" id="PTHR11808:SF90">
    <property type="entry name" value="CYSTATHIONINE GAMMA-SYNTHASE"/>
    <property type="match status" value="1"/>
</dbReference>
<dbReference type="AlphaFoldDB" id="A0A2T2XJC9"/>
<dbReference type="Gene3D" id="3.90.1150.10">
    <property type="entry name" value="Aspartate Aminotransferase, domain 1"/>
    <property type="match status" value="1"/>
</dbReference>
<comment type="similarity">
    <text evidence="2 5">Belongs to the trans-sulfuration enzymes family.</text>
</comment>
<dbReference type="Pfam" id="PF01053">
    <property type="entry name" value="Cys_Met_Meta_PP"/>
    <property type="match status" value="1"/>
</dbReference>
<name>A0A2T2XJC9_9FIRM</name>
<protein>
    <submittedName>
        <fullName evidence="6">Cystathionine gamma-synthase</fullName>
    </submittedName>
</protein>
<dbReference type="GO" id="GO:0016846">
    <property type="term" value="F:carbon-sulfur lyase activity"/>
    <property type="evidence" value="ECO:0007669"/>
    <property type="project" value="TreeGrafter"/>
</dbReference>
<proteinExistence type="inferred from homology"/>
<dbReference type="PANTHER" id="PTHR11808">
    <property type="entry name" value="TRANS-SULFURATION ENZYME FAMILY MEMBER"/>
    <property type="match status" value="1"/>
</dbReference>